<dbReference type="PANTHER" id="PTHR43527">
    <property type="entry name" value="4-DIPHOSPHOCYTIDYL-2-C-METHYL-D-ERYTHRITOL KINASE, CHLOROPLASTIC"/>
    <property type="match status" value="1"/>
</dbReference>
<dbReference type="InterPro" id="IPR004424">
    <property type="entry name" value="IspE"/>
</dbReference>
<evidence type="ECO:0000256" key="3">
    <source>
        <dbReference type="ARBA" id="ARBA00017473"/>
    </source>
</evidence>
<dbReference type="InterPro" id="IPR036554">
    <property type="entry name" value="GHMP_kinase_C_sf"/>
</dbReference>
<feature type="domain" description="GHMP kinase N-terminal" evidence="10">
    <location>
        <begin position="64"/>
        <end position="141"/>
    </location>
</feature>
<dbReference type="HAMAP" id="MF_00061">
    <property type="entry name" value="IspE"/>
    <property type="match status" value="1"/>
</dbReference>
<feature type="active site" evidence="9">
    <location>
        <position position="7"/>
    </location>
</feature>
<organism evidence="12 13">
    <name type="scientific">Furfurilactobacillus curtus</name>
    <dbReference type="NCBI Taxonomy" id="1746200"/>
    <lineage>
        <taxon>Bacteria</taxon>
        <taxon>Bacillati</taxon>
        <taxon>Bacillota</taxon>
        <taxon>Bacilli</taxon>
        <taxon>Lactobacillales</taxon>
        <taxon>Lactobacillaceae</taxon>
        <taxon>Furfurilactobacillus</taxon>
    </lineage>
</organism>
<name>A0ABQ5JMX3_9LACO</name>
<dbReference type="PIRSF" id="PIRSF010376">
    <property type="entry name" value="IspE"/>
    <property type="match status" value="1"/>
</dbReference>
<protein>
    <recommendedName>
        <fullName evidence="3 9">4-diphosphocytidyl-2-C-methyl-D-erythritol kinase</fullName>
        <shortName evidence="9">CMK</shortName>
        <ecNumber evidence="2 9">2.7.1.148</ecNumber>
    </recommendedName>
    <alternativeName>
        <fullName evidence="8 9">4-(cytidine-5'-diphospho)-2-C-methyl-D-erythritol kinase</fullName>
    </alternativeName>
</protein>
<dbReference type="InterPro" id="IPR014721">
    <property type="entry name" value="Ribsml_uS5_D2-typ_fold_subgr"/>
</dbReference>
<feature type="active site" evidence="9">
    <location>
        <position position="134"/>
    </location>
</feature>
<dbReference type="InterPro" id="IPR013750">
    <property type="entry name" value="GHMP_kinase_C_dom"/>
</dbReference>
<evidence type="ECO:0000256" key="6">
    <source>
        <dbReference type="ARBA" id="ARBA00022777"/>
    </source>
</evidence>
<dbReference type="EC" id="2.7.1.148" evidence="2 9"/>
<feature type="binding site" evidence="9">
    <location>
        <begin position="92"/>
        <end position="102"/>
    </location>
    <ligand>
        <name>ATP</name>
        <dbReference type="ChEBI" id="CHEBI:30616"/>
    </ligand>
</feature>
<proteinExistence type="inferred from homology"/>
<keyword evidence="5 9" id="KW-0547">Nucleotide-binding</keyword>
<keyword evidence="6 9" id="KW-0418">Kinase</keyword>
<dbReference type="InterPro" id="IPR006204">
    <property type="entry name" value="GHMP_kinase_N_dom"/>
</dbReference>
<comment type="pathway">
    <text evidence="9">Isoprenoid biosynthesis; isopentenyl diphosphate biosynthesis via DXP pathway; isopentenyl diphosphate from 1-deoxy-D-xylulose 5-phosphate: step 3/6.</text>
</comment>
<accession>A0ABQ5JMX3</accession>
<dbReference type="Pfam" id="PF00288">
    <property type="entry name" value="GHMP_kinases_N"/>
    <property type="match status" value="1"/>
</dbReference>
<evidence type="ECO:0000259" key="10">
    <source>
        <dbReference type="Pfam" id="PF00288"/>
    </source>
</evidence>
<keyword evidence="4 9" id="KW-0808">Transferase</keyword>
<dbReference type="SUPFAM" id="SSF55060">
    <property type="entry name" value="GHMP Kinase, C-terminal domain"/>
    <property type="match status" value="1"/>
</dbReference>
<dbReference type="Gene3D" id="3.30.70.890">
    <property type="entry name" value="GHMP kinase, C-terminal domain"/>
    <property type="match status" value="1"/>
</dbReference>
<keyword evidence="7 9" id="KW-0067">ATP-binding</keyword>
<comment type="caution">
    <text evidence="12">The sequence shown here is derived from an EMBL/GenBank/DDBJ whole genome shotgun (WGS) entry which is preliminary data.</text>
</comment>
<dbReference type="Proteomes" id="UP001628078">
    <property type="component" value="Unassembled WGS sequence"/>
</dbReference>
<dbReference type="Pfam" id="PF08544">
    <property type="entry name" value="GHMP_kinases_C"/>
    <property type="match status" value="1"/>
</dbReference>
<dbReference type="SUPFAM" id="SSF54211">
    <property type="entry name" value="Ribosomal protein S5 domain 2-like"/>
    <property type="match status" value="1"/>
</dbReference>
<evidence type="ECO:0000256" key="4">
    <source>
        <dbReference type="ARBA" id="ARBA00022679"/>
    </source>
</evidence>
<dbReference type="InterPro" id="IPR020568">
    <property type="entry name" value="Ribosomal_Su5_D2-typ_SF"/>
</dbReference>
<gene>
    <name evidence="9 12" type="primary">ispE</name>
    <name evidence="12" type="ORF">JCM31185_10940</name>
</gene>
<evidence type="ECO:0000313" key="12">
    <source>
        <dbReference type="EMBL" id="GKT05806.1"/>
    </source>
</evidence>
<comment type="similarity">
    <text evidence="1 9">Belongs to the GHMP kinase family. IspE subfamily.</text>
</comment>
<reference evidence="12 13" key="1">
    <citation type="submission" date="2022-03" db="EMBL/GenBank/DDBJ databases">
        <title>Draft genome sequence of Furfurilactobacillus curtus JCM 31185.</title>
        <authorList>
            <person name="Suzuki S."/>
            <person name="Endo A."/>
            <person name="Kajikawa A."/>
        </authorList>
    </citation>
    <scope>NUCLEOTIDE SEQUENCE [LARGE SCALE GENOMIC DNA]</scope>
    <source>
        <strain evidence="12 13">JCM 31185</strain>
    </source>
</reference>
<dbReference type="EMBL" id="BQXO01000002">
    <property type="protein sequence ID" value="GKT05806.1"/>
    <property type="molecule type" value="Genomic_DNA"/>
</dbReference>
<comment type="catalytic activity">
    <reaction evidence="9">
        <text>4-CDP-2-C-methyl-D-erythritol + ATP = 4-CDP-2-C-methyl-D-erythritol 2-phosphate + ADP + H(+)</text>
        <dbReference type="Rhea" id="RHEA:18437"/>
        <dbReference type="ChEBI" id="CHEBI:15378"/>
        <dbReference type="ChEBI" id="CHEBI:30616"/>
        <dbReference type="ChEBI" id="CHEBI:57823"/>
        <dbReference type="ChEBI" id="CHEBI:57919"/>
        <dbReference type="ChEBI" id="CHEBI:456216"/>
        <dbReference type="EC" id="2.7.1.148"/>
    </reaction>
</comment>
<evidence type="ECO:0000256" key="1">
    <source>
        <dbReference type="ARBA" id="ARBA00009684"/>
    </source>
</evidence>
<dbReference type="PANTHER" id="PTHR43527:SF2">
    <property type="entry name" value="4-DIPHOSPHOCYTIDYL-2-C-METHYL-D-ERYTHRITOL KINASE, CHLOROPLASTIC"/>
    <property type="match status" value="1"/>
</dbReference>
<feature type="domain" description="GHMP kinase C-terminal" evidence="11">
    <location>
        <begin position="196"/>
        <end position="269"/>
    </location>
</feature>
<evidence type="ECO:0000256" key="9">
    <source>
        <dbReference type="HAMAP-Rule" id="MF_00061"/>
    </source>
</evidence>
<keyword evidence="13" id="KW-1185">Reference proteome</keyword>
<sequence>MEKAPAKLNLLLDTPFHHADGSEEWDMVLTSVDLADLVTIKTLGRNGRIKVMTDTGFLPNDRRNLAYQAAALLANTYHRKEAVNITIEKHIPVAAGMGGGSADAAAVLRGLNRLWSLNLTPAQLCELGLKIDADVPYCVWSQTAHVTGRGEQVEPLPELPPMWLVIAKPQTSVSTPSILRQINYGRLEHASTPHLLAAIHASDYDGICQATANVLTPITARRYPVVQRLKTQMLRFGADAAEMTGTGPTVYGICRKRSRAQRVANGLAGFCREVYVVRPVRLGAAVQLSEAPCSTED</sequence>
<comment type="function">
    <text evidence="9">Catalyzes the phosphorylation of the position 2 hydroxy group of 4-diphosphocytidyl-2C-methyl-D-erythritol.</text>
</comment>
<evidence type="ECO:0000256" key="5">
    <source>
        <dbReference type="ARBA" id="ARBA00022741"/>
    </source>
</evidence>
<evidence type="ECO:0000259" key="11">
    <source>
        <dbReference type="Pfam" id="PF08544"/>
    </source>
</evidence>
<dbReference type="GO" id="GO:0016301">
    <property type="term" value="F:kinase activity"/>
    <property type="evidence" value="ECO:0007669"/>
    <property type="project" value="UniProtKB-KW"/>
</dbReference>
<evidence type="ECO:0000256" key="2">
    <source>
        <dbReference type="ARBA" id="ARBA00012052"/>
    </source>
</evidence>
<dbReference type="NCBIfam" id="TIGR00154">
    <property type="entry name" value="ispE"/>
    <property type="match status" value="1"/>
</dbReference>
<keyword evidence="9" id="KW-0414">Isoprene biosynthesis</keyword>
<dbReference type="Gene3D" id="3.30.230.10">
    <property type="match status" value="1"/>
</dbReference>
<evidence type="ECO:0000256" key="8">
    <source>
        <dbReference type="ARBA" id="ARBA00032554"/>
    </source>
</evidence>
<evidence type="ECO:0000313" key="13">
    <source>
        <dbReference type="Proteomes" id="UP001628078"/>
    </source>
</evidence>
<evidence type="ECO:0000256" key="7">
    <source>
        <dbReference type="ARBA" id="ARBA00022840"/>
    </source>
</evidence>